<evidence type="ECO:0000256" key="4">
    <source>
        <dbReference type="ARBA" id="ARBA00022691"/>
    </source>
</evidence>
<dbReference type="InterPro" id="IPR006366">
    <property type="entry name" value="CobA/CysG_C"/>
</dbReference>
<dbReference type="FunFam" id="3.40.1010.10:FF:000001">
    <property type="entry name" value="Siroheme synthase"/>
    <property type="match status" value="1"/>
</dbReference>
<dbReference type="FunFam" id="3.30.950.10:FF:000001">
    <property type="entry name" value="Siroheme synthase"/>
    <property type="match status" value="1"/>
</dbReference>
<dbReference type="NCBIfam" id="TIGR01469">
    <property type="entry name" value="cobA_cysG_Cterm"/>
    <property type="match status" value="1"/>
</dbReference>
<dbReference type="InterPro" id="IPR035996">
    <property type="entry name" value="4pyrrol_Methylase_sf"/>
</dbReference>
<dbReference type="GO" id="GO:0004851">
    <property type="term" value="F:uroporphyrin-III C-methyltransferase activity"/>
    <property type="evidence" value="ECO:0007669"/>
    <property type="project" value="UniProtKB-EC"/>
</dbReference>
<evidence type="ECO:0000256" key="5">
    <source>
        <dbReference type="ARBA" id="ARBA00023244"/>
    </source>
</evidence>
<dbReference type="InterPro" id="IPR003043">
    <property type="entry name" value="Uropor_MeTrfase_CS"/>
</dbReference>
<dbReference type="OrthoDB" id="9815856at2"/>
<dbReference type="KEGG" id="amij:EQM06_03685"/>
<dbReference type="InterPro" id="IPR003754">
    <property type="entry name" value="4pyrrol_synth_uPrphyn_synth"/>
</dbReference>
<dbReference type="Proteomes" id="UP000287601">
    <property type="component" value="Chromosome"/>
</dbReference>
<keyword evidence="10" id="KW-1185">Reference proteome</keyword>
<proteinExistence type="inferred from homology"/>
<dbReference type="Gene3D" id="3.40.50.10090">
    <property type="match status" value="2"/>
</dbReference>
<protein>
    <recommendedName>
        <fullName evidence="1">uroporphyrinogen-III C-methyltransferase</fullName>
        <ecNumber evidence="1">2.1.1.107</ecNumber>
    </recommendedName>
</protein>
<evidence type="ECO:0000256" key="6">
    <source>
        <dbReference type="RuleBase" id="RU003960"/>
    </source>
</evidence>
<dbReference type="SUPFAM" id="SSF53790">
    <property type="entry name" value="Tetrapyrrole methylase"/>
    <property type="match status" value="1"/>
</dbReference>
<name>A0A410PZ14_9FIRM</name>
<dbReference type="InterPro" id="IPR014776">
    <property type="entry name" value="4pyrrole_Mease_sub2"/>
</dbReference>
<dbReference type="GO" id="GO:0004852">
    <property type="term" value="F:uroporphyrinogen-III synthase activity"/>
    <property type="evidence" value="ECO:0007669"/>
    <property type="project" value="InterPro"/>
</dbReference>
<dbReference type="InterPro" id="IPR014777">
    <property type="entry name" value="4pyrrole_Mease_sub1"/>
</dbReference>
<keyword evidence="2 6" id="KW-0489">Methyltransferase</keyword>
<dbReference type="CDD" id="cd11642">
    <property type="entry name" value="SUMT"/>
    <property type="match status" value="1"/>
</dbReference>
<reference evidence="9 10" key="1">
    <citation type="submission" date="2019-01" db="EMBL/GenBank/DDBJ databases">
        <title>Draft genomes of a novel of Aminipila strains.</title>
        <authorList>
            <person name="Ma S."/>
        </authorList>
    </citation>
    <scope>NUCLEOTIDE SEQUENCE [LARGE SCALE GENOMIC DNA]</scope>
    <source>
        <strain evidence="10">JN-39</strain>
    </source>
</reference>
<organism evidence="9 10">
    <name type="scientific">Aminipila luticellarii</name>
    <dbReference type="NCBI Taxonomy" id="2507160"/>
    <lineage>
        <taxon>Bacteria</taxon>
        <taxon>Bacillati</taxon>
        <taxon>Bacillota</taxon>
        <taxon>Clostridia</taxon>
        <taxon>Peptostreptococcales</taxon>
        <taxon>Anaerovoracaceae</taxon>
        <taxon>Aminipila</taxon>
    </lineage>
</organism>
<dbReference type="GO" id="GO:0032259">
    <property type="term" value="P:methylation"/>
    <property type="evidence" value="ECO:0007669"/>
    <property type="project" value="UniProtKB-KW"/>
</dbReference>
<evidence type="ECO:0000259" key="8">
    <source>
        <dbReference type="Pfam" id="PF02602"/>
    </source>
</evidence>
<dbReference type="PANTHER" id="PTHR45790:SF3">
    <property type="entry name" value="S-ADENOSYL-L-METHIONINE-DEPENDENT UROPORPHYRINOGEN III METHYLTRANSFERASE, CHLOROPLASTIC"/>
    <property type="match status" value="1"/>
</dbReference>
<dbReference type="EC" id="2.1.1.107" evidence="1"/>
<dbReference type="PANTHER" id="PTHR45790">
    <property type="entry name" value="SIROHEME SYNTHASE-RELATED"/>
    <property type="match status" value="1"/>
</dbReference>
<dbReference type="Gene3D" id="3.40.1010.10">
    <property type="entry name" value="Cobalt-precorrin-4 Transmethylase, Domain 1"/>
    <property type="match status" value="1"/>
</dbReference>
<dbReference type="InterPro" id="IPR000878">
    <property type="entry name" value="4pyrrol_Mease"/>
</dbReference>
<evidence type="ECO:0000256" key="1">
    <source>
        <dbReference type="ARBA" id="ARBA00012162"/>
    </source>
</evidence>
<dbReference type="Pfam" id="PF02602">
    <property type="entry name" value="HEM4"/>
    <property type="match status" value="1"/>
</dbReference>
<evidence type="ECO:0000256" key="3">
    <source>
        <dbReference type="ARBA" id="ARBA00022679"/>
    </source>
</evidence>
<evidence type="ECO:0000313" key="9">
    <source>
        <dbReference type="EMBL" id="QAT44076.1"/>
    </source>
</evidence>
<accession>A0A410PZ14</accession>
<dbReference type="GO" id="GO:0019354">
    <property type="term" value="P:siroheme biosynthetic process"/>
    <property type="evidence" value="ECO:0007669"/>
    <property type="project" value="InterPro"/>
</dbReference>
<sequence length="515" mass="55924">MQECKKGKVWLIGAGPGDAGLFTIKGKKVLDQAEVVVYDKLVGQGVLGMIPAQAKLIFVGKVSGHHPIPQHEINEILLREAQAGKRVVRLKGGDPFVFGRGGEELELLRQHQIPFEIVPGITSAVSVPAYNGIPVTHRDFVSSLHIITGHTKKKDEAEIDYEALVRLGGTFVFLMGITAMPKICRGLLKAGIEKDMPAAVLERGTSAHQRRVVSDVSHLAEDAEKAGIQTPAIIIVGKVCALEKDFHWAEDRPLGGFKIAVTRPKDRDSSLADKLSMLGAEIMLMPTIETKVIADNKPLEDAIHDIRRFDYLAFTSPVGVEGFFNKLREMKKDIRDLGSIKFAAIGSATREAIEKRGILVDLMPSVYSGKALGSLIAAESEEWGSKIGRKPEVLIPRAKIGTDDVIRPLEEASVKFTDIAVYDTFEASYGETDKAGAISKLIDFAEEDVDYVAFTSASTVRGFVTASGLSDFSSVKAVCIGKKTAEEAEKYGMQISTSKQATIDSMVECFLSLQP</sequence>
<feature type="domain" description="Tetrapyrrole methylase" evidence="7">
    <location>
        <begin position="8"/>
        <end position="219"/>
    </location>
</feature>
<dbReference type="PROSITE" id="PS00840">
    <property type="entry name" value="SUMT_2"/>
    <property type="match status" value="1"/>
</dbReference>
<dbReference type="NCBIfam" id="NF004790">
    <property type="entry name" value="PRK06136.1"/>
    <property type="match status" value="1"/>
</dbReference>
<dbReference type="AlphaFoldDB" id="A0A410PZ14"/>
<evidence type="ECO:0000256" key="2">
    <source>
        <dbReference type="ARBA" id="ARBA00022603"/>
    </source>
</evidence>
<dbReference type="EMBL" id="CP035281">
    <property type="protein sequence ID" value="QAT44076.1"/>
    <property type="molecule type" value="Genomic_DNA"/>
</dbReference>
<dbReference type="Pfam" id="PF00590">
    <property type="entry name" value="TP_methylase"/>
    <property type="match status" value="1"/>
</dbReference>
<dbReference type="Gene3D" id="3.30.950.10">
    <property type="entry name" value="Methyltransferase, Cobalt-precorrin-4 Transmethylase, Domain 2"/>
    <property type="match status" value="1"/>
</dbReference>
<dbReference type="InterPro" id="IPR036108">
    <property type="entry name" value="4pyrrol_syn_uPrphyn_synt_sf"/>
</dbReference>
<gene>
    <name evidence="9" type="primary">cobA</name>
    <name evidence="9" type="ORF">EQM06_03685</name>
</gene>
<dbReference type="CDD" id="cd06578">
    <property type="entry name" value="HemD"/>
    <property type="match status" value="1"/>
</dbReference>
<dbReference type="InterPro" id="IPR050161">
    <property type="entry name" value="Siro_Cobalamin_biosynth"/>
</dbReference>
<keyword evidence="4" id="KW-0949">S-adenosyl-L-methionine</keyword>
<dbReference type="SUPFAM" id="SSF69618">
    <property type="entry name" value="HemD-like"/>
    <property type="match status" value="1"/>
</dbReference>
<evidence type="ECO:0000259" key="7">
    <source>
        <dbReference type="Pfam" id="PF00590"/>
    </source>
</evidence>
<keyword evidence="3 6" id="KW-0808">Transferase</keyword>
<keyword evidence="5" id="KW-0627">Porphyrin biosynthesis</keyword>
<evidence type="ECO:0000313" key="10">
    <source>
        <dbReference type="Proteomes" id="UP000287601"/>
    </source>
</evidence>
<feature type="domain" description="Tetrapyrrole biosynthesis uroporphyrinogen III synthase" evidence="8">
    <location>
        <begin position="270"/>
        <end position="508"/>
    </location>
</feature>
<comment type="similarity">
    <text evidence="6">Belongs to the precorrin methyltransferase family.</text>
</comment>